<keyword evidence="9" id="KW-0503">Monooxygenase</keyword>
<evidence type="ECO:0000256" key="10">
    <source>
        <dbReference type="ARBA" id="ARBA00023136"/>
    </source>
</evidence>
<reference evidence="11" key="1">
    <citation type="submission" date="2020-10" db="EMBL/GenBank/DDBJ databases">
        <authorList>
            <person name="Han B."/>
            <person name="Lu T."/>
            <person name="Zhao Q."/>
            <person name="Huang X."/>
            <person name="Zhao Y."/>
        </authorList>
    </citation>
    <scope>NUCLEOTIDE SEQUENCE</scope>
</reference>
<evidence type="ECO:0000256" key="4">
    <source>
        <dbReference type="ARBA" id="ARBA00022692"/>
    </source>
</evidence>
<dbReference type="SUPFAM" id="SSF48264">
    <property type="entry name" value="Cytochrome P450"/>
    <property type="match status" value="1"/>
</dbReference>
<keyword evidence="4" id="KW-0812">Transmembrane</keyword>
<dbReference type="OrthoDB" id="1470350at2759"/>
<evidence type="ECO:0000256" key="5">
    <source>
        <dbReference type="ARBA" id="ARBA00022723"/>
    </source>
</evidence>
<keyword evidence="3" id="KW-0349">Heme</keyword>
<dbReference type="InterPro" id="IPR001128">
    <property type="entry name" value="Cyt_P450"/>
</dbReference>
<evidence type="ECO:0008006" key="13">
    <source>
        <dbReference type="Google" id="ProtNLM"/>
    </source>
</evidence>
<comment type="similarity">
    <text evidence="2">Belongs to the cytochrome P450 family.</text>
</comment>
<dbReference type="Pfam" id="PF00067">
    <property type="entry name" value="p450"/>
    <property type="match status" value="1"/>
</dbReference>
<dbReference type="PANTHER" id="PTHR24282:SF100">
    <property type="entry name" value="OS06G0191800 PROTEIN"/>
    <property type="match status" value="1"/>
</dbReference>
<accession>A0A811S737</accession>
<sequence>MLMAIIGECLAAAKEVRGYSSDMLSVMLEANTGSNDGKIRQQAMSMDEIINECKAFFFTGHDTTSHLLTWAMFLLSTHPEW</sequence>
<evidence type="ECO:0000256" key="6">
    <source>
        <dbReference type="ARBA" id="ARBA00022989"/>
    </source>
</evidence>
<keyword evidence="5" id="KW-0479">Metal-binding</keyword>
<evidence type="ECO:0000256" key="8">
    <source>
        <dbReference type="ARBA" id="ARBA00023004"/>
    </source>
</evidence>
<keyword evidence="6" id="KW-1133">Transmembrane helix</keyword>
<keyword evidence="7" id="KW-0560">Oxidoreductase</keyword>
<dbReference type="AlphaFoldDB" id="A0A811S737"/>
<name>A0A811S737_9POAL</name>
<dbReference type="EMBL" id="CAJGYO010000018">
    <property type="protein sequence ID" value="CAD6337380.1"/>
    <property type="molecule type" value="Genomic_DNA"/>
</dbReference>
<gene>
    <name evidence="11" type="ORF">NCGR_LOCUS61478</name>
</gene>
<dbReference type="InterPro" id="IPR050665">
    <property type="entry name" value="Cytochrome_P450_Monooxygen"/>
</dbReference>
<keyword evidence="8" id="KW-0408">Iron</keyword>
<dbReference type="Proteomes" id="UP000604825">
    <property type="component" value="Unassembled WGS sequence"/>
</dbReference>
<dbReference type="GO" id="GO:0005506">
    <property type="term" value="F:iron ion binding"/>
    <property type="evidence" value="ECO:0007669"/>
    <property type="project" value="InterPro"/>
</dbReference>
<protein>
    <recommendedName>
        <fullName evidence="13">Cytochrome P450</fullName>
    </recommendedName>
</protein>
<dbReference type="PANTHER" id="PTHR24282">
    <property type="entry name" value="CYTOCHROME P450 FAMILY MEMBER"/>
    <property type="match status" value="1"/>
</dbReference>
<evidence type="ECO:0000256" key="9">
    <source>
        <dbReference type="ARBA" id="ARBA00023033"/>
    </source>
</evidence>
<evidence type="ECO:0000256" key="2">
    <source>
        <dbReference type="ARBA" id="ARBA00010617"/>
    </source>
</evidence>
<evidence type="ECO:0000313" key="11">
    <source>
        <dbReference type="EMBL" id="CAD6337380.1"/>
    </source>
</evidence>
<comment type="subcellular location">
    <subcellularLocation>
        <location evidence="1">Membrane</location>
    </subcellularLocation>
</comment>
<keyword evidence="12" id="KW-1185">Reference proteome</keyword>
<evidence type="ECO:0000256" key="3">
    <source>
        <dbReference type="ARBA" id="ARBA00022617"/>
    </source>
</evidence>
<dbReference type="GO" id="GO:0016020">
    <property type="term" value="C:membrane"/>
    <property type="evidence" value="ECO:0007669"/>
    <property type="project" value="UniProtKB-SubCell"/>
</dbReference>
<keyword evidence="10" id="KW-0472">Membrane</keyword>
<evidence type="ECO:0000256" key="7">
    <source>
        <dbReference type="ARBA" id="ARBA00023002"/>
    </source>
</evidence>
<dbReference type="GO" id="GO:0004497">
    <property type="term" value="F:monooxygenase activity"/>
    <property type="evidence" value="ECO:0007669"/>
    <property type="project" value="UniProtKB-KW"/>
</dbReference>
<dbReference type="InterPro" id="IPR036396">
    <property type="entry name" value="Cyt_P450_sf"/>
</dbReference>
<comment type="caution">
    <text evidence="11">The sequence shown here is derived from an EMBL/GenBank/DDBJ whole genome shotgun (WGS) entry which is preliminary data.</text>
</comment>
<dbReference type="GO" id="GO:0006629">
    <property type="term" value="P:lipid metabolic process"/>
    <property type="evidence" value="ECO:0007669"/>
    <property type="project" value="UniProtKB-ARBA"/>
</dbReference>
<dbReference type="GO" id="GO:0020037">
    <property type="term" value="F:heme binding"/>
    <property type="evidence" value="ECO:0007669"/>
    <property type="project" value="InterPro"/>
</dbReference>
<dbReference type="GO" id="GO:0016705">
    <property type="term" value="F:oxidoreductase activity, acting on paired donors, with incorporation or reduction of molecular oxygen"/>
    <property type="evidence" value="ECO:0007669"/>
    <property type="project" value="InterPro"/>
</dbReference>
<evidence type="ECO:0000256" key="1">
    <source>
        <dbReference type="ARBA" id="ARBA00004370"/>
    </source>
</evidence>
<organism evidence="11 12">
    <name type="scientific">Miscanthus lutarioriparius</name>
    <dbReference type="NCBI Taxonomy" id="422564"/>
    <lineage>
        <taxon>Eukaryota</taxon>
        <taxon>Viridiplantae</taxon>
        <taxon>Streptophyta</taxon>
        <taxon>Embryophyta</taxon>
        <taxon>Tracheophyta</taxon>
        <taxon>Spermatophyta</taxon>
        <taxon>Magnoliopsida</taxon>
        <taxon>Liliopsida</taxon>
        <taxon>Poales</taxon>
        <taxon>Poaceae</taxon>
        <taxon>PACMAD clade</taxon>
        <taxon>Panicoideae</taxon>
        <taxon>Andropogonodae</taxon>
        <taxon>Andropogoneae</taxon>
        <taxon>Saccharinae</taxon>
        <taxon>Miscanthus</taxon>
    </lineage>
</organism>
<proteinExistence type="inferred from homology"/>
<evidence type="ECO:0000313" key="12">
    <source>
        <dbReference type="Proteomes" id="UP000604825"/>
    </source>
</evidence>
<dbReference type="Gene3D" id="1.10.630.10">
    <property type="entry name" value="Cytochrome P450"/>
    <property type="match status" value="1"/>
</dbReference>